<name>A0ABT0PL30_9GAMM</name>
<keyword evidence="2" id="KW-1185">Reference proteome</keyword>
<dbReference type="Pfam" id="PF07308">
    <property type="entry name" value="DUF1456"/>
    <property type="match status" value="2"/>
</dbReference>
<comment type="caution">
    <text evidence="1">The sequence shown here is derived from an EMBL/GenBank/DDBJ whole genome shotgun (WGS) entry which is preliminary data.</text>
</comment>
<dbReference type="EMBL" id="JAMFLX010000044">
    <property type="protein sequence ID" value="MCL6272087.1"/>
    <property type="molecule type" value="Genomic_DNA"/>
</dbReference>
<dbReference type="RefSeq" id="WP_249701767.1">
    <property type="nucleotide sequence ID" value="NZ_JAMFLX010000044.1"/>
</dbReference>
<evidence type="ECO:0000313" key="2">
    <source>
        <dbReference type="Proteomes" id="UP001203338"/>
    </source>
</evidence>
<proteinExistence type="predicted"/>
<dbReference type="InterPro" id="IPR009921">
    <property type="entry name" value="YehS-like"/>
</dbReference>
<accession>A0ABT0PL30</accession>
<dbReference type="PANTHER" id="PTHR37805:SF1">
    <property type="entry name" value="CYTOPLASMIC PROTEIN"/>
    <property type="match status" value="1"/>
</dbReference>
<organism evidence="1 2">
    <name type="scientific">Parendozoicomonas callyspongiae</name>
    <dbReference type="NCBI Taxonomy" id="2942213"/>
    <lineage>
        <taxon>Bacteria</taxon>
        <taxon>Pseudomonadati</taxon>
        <taxon>Pseudomonadota</taxon>
        <taxon>Gammaproteobacteria</taxon>
        <taxon>Oceanospirillales</taxon>
        <taxon>Endozoicomonadaceae</taxon>
        <taxon>Parendozoicomonas</taxon>
    </lineage>
</organism>
<gene>
    <name evidence="1" type="ORF">M3P05_19375</name>
</gene>
<dbReference type="Proteomes" id="UP001203338">
    <property type="component" value="Unassembled WGS sequence"/>
</dbReference>
<sequence length="176" mass="20536">MIANDVLRRLRFALNLSDKEMVAIFKLADHDIPVYHLYNLMRKEDEKGYVLCHDDVLARFLDGLIIHRRGKQEGRETDYLPKGQQISKNEILRKLRIALELKDSDIIDMMKLADFRVTKAELSAIFRRKGHRNYKECGNQFLRNFISGLTLKLRKDLPPKKLSAEKEGRKTVTPKG</sequence>
<evidence type="ECO:0000313" key="1">
    <source>
        <dbReference type="EMBL" id="MCL6272087.1"/>
    </source>
</evidence>
<protein>
    <submittedName>
        <fullName evidence="1">DUF1456 family protein</fullName>
    </submittedName>
</protein>
<reference evidence="1 2" key="1">
    <citation type="submission" date="2022-05" db="EMBL/GenBank/DDBJ databases">
        <authorList>
            <person name="Park J.-S."/>
        </authorList>
    </citation>
    <scope>NUCLEOTIDE SEQUENCE [LARGE SCALE GENOMIC DNA]</scope>
    <source>
        <strain evidence="1 2">2012CJ34-2</strain>
    </source>
</reference>
<dbReference type="PANTHER" id="PTHR37805">
    <property type="entry name" value="CYTOPLASMIC PROTEIN-RELATED"/>
    <property type="match status" value="1"/>
</dbReference>